<name>A0ACC1YDS3_MELAZ</name>
<evidence type="ECO:0000313" key="2">
    <source>
        <dbReference type="Proteomes" id="UP001164539"/>
    </source>
</evidence>
<gene>
    <name evidence="1" type="ORF">OWV82_009315</name>
</gene>
<keyword evidence="1" id="KW-0808">Transferase</keyword>
<comment type="caution">
    <text evidence="1">The sequence shown here is derived from an EMBL/GenBank/DDBJ whole genome shotgun (WGS) entry which is preliminary data.</text>
</comment>
<protein>
    <submittedName>
        <fullName evidence="1">Transferase</fullName>
    </submittedName>
</protein>
<dbReference type="Proteomes" id="UP001164539">
    <property type="component" value="Chromosome 4"/>
</dbReference>
<proteinExistence type="predicted"/>
<organism evidence="1 2">
    <name type="scientific">Melia azedarach</name>
    <name type="common">Chinaberry tree</name>
    <dbReference type="NCBI Taxonomy" id="155640"/>
    <lineage>
        <taxon>Eukaryota</taxon>
        <taxon>Viridiplantae</taxon>
        <taxon>Streptophyta</taxon>
        <taxon>Embryophyta</taxon>
        <taxon>Tracheophyta</taxon>
        <taxon>Spermatophyta</taxon>
        <taxon>Magnoliopsida</taxon>
        <taxon>eudicotyledons</taxon>
        <taxon>Gunneridae</taxon>
        <taxon>Pentapetalae</taxon>
        <taxon>rosids</taxon>
        <taxon>malvids</taxon>
        <taxon>Sapindales</taxon>
        <taxon>Meliaceae</taxon>
        <taxon>Melia</taxon>
    </lineage>
</organism>
<dbReference type="EMBL" id="CM051397">
    <property type="protein sequence ID" value="KAJ4721653.1"/>
    <property type="molecule type" value="Genomic_DNA"/>
</dbReference>
<evidence type="ECO:0000313" key="1">
    <source>
        <dbReference type="EMBL" id="KAJ4721653.1"/>
    </source>
</evidence>
<sequence length="286" mass="31548">MSELLQKNDSNLFKQLVPLNGNMQEIPTTYHVNLILQVNYFGSGGIAISICFNHIIFDGTTLAYFVKSWAEVAGGANDIKNVVVDYSSIRPPYDAFASLGSLYEQNRGHYNPTEMVANADGETHESTAKQMVVVSPINLGDKVNPPLPPQSIGNLVTIGIAKLPIDKGIDYDDLAIEVHKSVRNVVDQYKRNMHVGGLVKGLENSMVFHISDVSRLPFYEADFGWGKPVLLSFIPGNYKAACLTPTNDGAGVQAFITLSKEEMAKFEQDPEFLSYTQPFLSKRARL</sequence>
<accession>A0ACC1YDS3</accession>
<reference evidence="1 2" key="1">
    <citation type="journal article" date="2023" name="Science">
        <title>Complex scaffold remodeling in plant triterpene biosynthesis.</title>
        <authorList>
            <person name="De La Pena R."/>
            <person name="Hodgson H."/>
            <person name="Liu J.C."/>
            <person name="Stephenson M.J."/>
            <person name="Martin A.C."/>
            <person name="Owen C."/>
            <person name="Harkess A."/>
            <person name="Leebens-Mack J."/>
            <person name="Jimenez L.E."/>
            <person name="Osbourn A."/>
            <person name="Sattely E.S."/>
        </authorList>
    </citation>
    <scope>NUCLEOTIDE SEQUENCE [LARGE SCALE GENOMIC DNA]</scope>
    <source>
        <strain evidence="2">cv. JPN11</strain>
        <tissue evidence="1">Leaf</tissue>
    </source>
</reference>
<keyword evidence="2" id="KW-1185">Reference proteome</keyword>